<reference evidence="7" key="1">
    <citation type="submission" date="2022-06" db="EMBL/GenBank/DDBJ databases">
        <title>Helicobacter colisuis sp. nov.</title>
        <authorList>
            <person name="Papic B."/>
            <person name="Gruntar I."/>
        </authorList>
    </citation>
    <scope>NUCLEOTIDE SEQUENCE</scope>
    <source>
        <strain evidence="7">11154-15</strain>
    </source>
</reference>
<organism evidence="7 8">
    <name type="scientific">Helicobacter colisuis</name>
    <dbReference type="NCBI Taxonomy" id="2949739"/>
    <lineage>
        <taxon>Bacteria</taxon>
        <taxon>Pseudomonadati</taxon>
        <taxon>Campylobacterota</taxon>
        <taxon>Epsilonproteobacteria</taxon>
        <taxon>Campylobacterales</taxon>
        <taxon>Helicobacteraceae</taxon>
        <taxon>Helicobacter</taxon>
    </lineage>
</organism>
<keyword evidence="1 5" id="KW-0349">Heme</keyword>
<evidence type="ECO:0000313" key="8">
    <source>
        <dbReference type="Proteomes" id="UP001057522"/>
    </source>
</evidence>
<name>A0ABT0TV06_9HELI</name>
<evidence type="ECO:0000313" key="7">
    <source>
        <dbReference type="EMBL" id="MCL9819684.1"/>
    </source>
</evidence>
<feature type="domain" description="Globin" evidence="6">
    <location>
        <begin position="1"/>
        <end position="138"/>
    </location>
</feature>
<dbReference type="SUPFAM" id="SSF46458">
    <property type="entry name" value="Globin-like"/>
    <property type="match status" value="1"/>
</dbReference>
<accession>A0ABT0TV06</accession>
<proteinExistence type="inferred from homology"/>
<dbReference type="InterPro" id="IPR000971">
    <property type="entry name" value="Globin"/>
</dbReference>
<comment type="similarity">
    <text evidence="5">Belongs to the globin family.</text>
</comment>
<dbReference type="PANTHER" id="PTHR43396">
    <property type="entry name" value="FLAVOHEMOPROTEIN"/>
    <property type="match status" value="1"/>
</dbReference>
<dbReference type="EMBL" id="JAMOKX010000004">
    <property type="protein sequence ID" value="MCL9819684.1"/>
    <property type="molecule type" value="Genomic_DNA"/>
</dbReference>
<dbReference type="CDD" id="cd14778">
    <property type="entry name" value="VtHb-like_SDgb"/>
    <property type="match status" value="1"/>
</dbReference>
<dbReference type="InterPro" id="IPR012292">
    <property type="entry name" value="Globin/Proto"/>
</dbReference>
<evidence type="ECO:0000259" key="6">
    <source>
        <dbReference type="PROSITE" id="PS01033"/>
    </source>
</evidence>
<dbReference type="Gene3D" id="1.10.490.10">
    <property type="entry name" value="Globins"/>
    <property type="match status" value="1"/>
</dbReference>
<dbReference type="Pfam" id="PF00042">
    <property type="entry name" value="Globin"/>
    <property type="match status" value="1"/>
</dbReference>
<dbReference type="InterPro" id="IPR009050">
    <property type="entry name" value="Globin-like_sf"/>
</dbReference>
<dbReference type="Proteomes" id="UP001057522">
    <property type="component" value="Unassembled WGS sequence"/>
</dbReference>
<dbReference type="PROSITE" id="PS01033">
    <property type="entry name" value="GLOBIN"/>
    <property type="match status" value="1"/>
</dbReference>
<keyword evidence="8" id="KW-1185">Reference proteome</keyword>
<evidence type="ECO:0000256" key="5">
    <source>
        <dbReference type="RuleBase" id="RU000356"/>
    </source>
</evidence>
<evidence type="ECO:0000256" key="2">
    <source>
        <dbReference type="ARBA" id="ARBA00022621"/>
    </source>
</evidence>
<evidence type="ECO:0000256" key="3">
    <source>
        <dbReference type="ARBA" id="ARBA00022723"/>
    </source>
</evidence>
<evidence type="ECO:0000256" key="1">
    <source>
        <dbReference type="ARBA" id="ARBA00022617"/>
    </source>
</evidence>
<comment type="caution">
    <text evidence="7">The sequence shown here is derived from an EMBL/GenBank/DDBJ whole genome shotgun (WGS) entry which is preliminary data.</text>
</comment>
<keyword evidence="2 5" id="KW-0561">Oxygen transport</keyword>
<protein>
    <submittedName>
        <fullName evidence="7">Globin domain-containing protein</fullName>
    </submittedName>
</protein>
<gene>
    <name evidence="7" type="ORF">NCR95_05835</name>
</gene>
<evidence type="ECO:0000256" key="4">
    <source>
        <dbReference type="ARBA" id="ARBA00023004"/>
    </source>
</evidence>
<keyword evidence="5" id="KW-0813">Transport</keyword>
<dbReference type="RefSeq" id="WP_250604452.1">
    <property type="nucleotide sequence ID" value="NZ_JAMOKX010000004.1"/>
</dbReference>
<sequence>MLDLHTKEIVKSTIPALKQYGEDITKVFYRELFGRYPQVQGMFDMEKQKNGKQPKALAMAILNAASNIDDLEKIRRSVEAIGKTHVSLNVLPEHYPLVGECLLVAIKEVLGEVANDEVIEAWGKAYGEIADFYIHIEEEIYKAQK</sequence>
<dbReference type="PANTHER" id="PTHR43396:SF3">
    <property type="entry name" value="FLAVOHEMOPROTEIN"/>
    <property type="match status" value="1"/>
</dbReference>
<keyword evidence="3" id="KW-0479">Metal-binding</keyword>
<keyword evidence="4" id="KW-0408">Iron</keyword>